<sequence length="1193" mass="133271">MAGSSLQADQAQALRRLHAELVECVRRVGGKTLEDNATSGLVQLAPRERGGMSTEDAAVRLGQLLCRWARRQSPAVRLRAAVHVGELQTFELPATGRRAHLGPVVDSCKSLALGAEGNYVVHLSARAREGLVALGGERLRLSRRGGSYYAEAGAAEEAPRGQASLAELVAEEFDVRPAPEAAPAGARDGSEADIQGMLFRDFRRYLQSHGVDTEKYGRGDAKTLREFYSDVAIERDSNLEVVGGVLRRLKEVIRIQLLTRGDDNKLRELRIDSQSRADGSFRKRNEKLVAVLRAHEGQRWKEALPQFFEEKFGLSKTDQTACLSVKWDSYKFEEEAHVSGTIPGILTTYKMHNIVVNVKDPAHPQLARMGLPGGVDFSTDKLTGEHRWKWAEIGGEKEAKLLAKLAKANGGQIQLTPTAFSELYDEVYDSCQASLELAEDGELCRKVRVLKVWLHADILAADQVLLLDSKIQRGKCDEADKGRPLTMRLPQGKTWQQAVETLFHKRLGITPETQLSCIAVDLASHQSREDRGVSRSYPGIQTLYQIDEVTARVVMNEVDTATLHRIGLPDGQNFSFSRWEPAKGPGAGSMTIMHWSWQSSHDISAVRVRRAPSLTDRHSEAWWAEVREQRRHLLVPELDGDMQGGARGGAGGSWFSFSNATVLESLMRGKKVDMKRARRAAREICNPNYTCKDFYEDIVAAFPELNLYLVGDMTSGRAGEDEYQRTLGAMFSFFWLMRLHLDGSQSFCFGLDECWKARTKPFDDSQTALDEWERRSAFHRDAEWASLEQLVVNAGLLEEATTGAADFSRKRSFLALASKKAKDSRRHNEDRTLGMLVLTAIHDIMKTVQLLPTVSRKHVTGSFRGYKVGEVINDHDAALAYVLEYYPNVLPSFAALPKEQQDSVKFTQSKMEYNMGWLVQAEAPPGALFRKLRRVVASGQASPQDLAFYFTHWFTDLAGAEPFPQEGCEKFVLKFPKAVLNQFLLSFNIVQNIGLQGATETQVYEDYLAWRWDSHKPSLGPSPQGKGAIARMRLVTMAQGDSAAVLRAFDALPPQDREVLSDELGAVDIWNQTWSREESEHKGPAILVYYAPALMQKAGKEDPLRALRVLAEVFRQARVLWPLSEEARSWWVSVRVDQLKELPLGDVERPKDGHVWSVGKLTSREGAVQLTPCSEVGRPDWAASHAVMDLQPR</sequence>
<dbReference type="InterPro" id="IPR049232">
    <property type="entry name" value="DUF6829"/>
</dbReference>
<reference evidence="1" key="1">
    <citation type="submission" date="2023-10" db="EMBL/GenBank/DDBJ databases">
        <authorList>
            <person name="Chen Y."/>
            <person name="Shah S."/>
            <person name="Dougan E. K."/>
            <person name="Thang M."/>
            <person name="Chan C."/>
        </authorList>
    </citation>
    <scope>NUCLEOTIDE SEQUENCE [LARGE SCALE GENOMIC DNA]</scope>
</reference>
<protein>
    <recommendedName>
        <fullName evidence="3">RNA-directed RNA polymerase</fullName>
    </recommendedName>
</protein>
<gene>
    <name evidence="1" type="ORF">PCOR1329_LOCUS44552</name>
</gene>
<keyword evidence="2" id="KW-1185">Reference proteome</keyword>
<dbReference type="Pfam" id="PF20717">
    <property type="entry name" value="DUF6829"/>
    <property type="match status" value="1"/>
</dbReference>
<evidence type="ECO:0008006" key="3">
    <source>
        <dbReference type="Google" id="ProtNLM"/>
    </source>
</evidence>
<dbReference type="Proteomes" id="UP001189429">
    <property type="component" value="Unassembled WGS sequence"/>
</dbReference>
<proteinExistence type="predicted"/>
<name>A0ABN9U280_9DINO</name>
<evidence type="ECO:0000313" key="1">
    <source>
        <dbReference type="EMBL" id="CAK0852906.1"/>
    </source>
</evidence>
<comment type="caution">
    <text evidence="1">The sequence shown here is derived from an EMBL/GenBank/DDBJ whole genome shotgun (WGS) entry which is preliminary data.</text>
</comment>
<accession>A0ABN9U280</accession>
<evidence type="ECO:0000313" key="2">
    <source>
        <dbReference type="Proteomes" id="UP001189429"/>
    </source>
</evidence>
<dbReference type="EMBL" id="CAUYUJ010015356">
    <property type="protein sequence ID" value="CAK0852906.1"/>
    <property type="molecule type" value="Genomic_DNA"/>
</dbReference>
<organism evidence="1 2">
    <name type="scientific">Prorocentrum cordatum</name>
    <dbReference type="NCBI Taxonomy" id="2364126"/>
    <lineage>
        <taxon>Eukaryota</taxon>
        <taxon>Sar</taxon>
        <taxon>Alveolata</taxon>
        <taxon>Dinophyceae</taxon>
        <taxon>Prorocentrales</taxon>
        <taxon>Prorocentraceae</taxon>
        <taxon>Prorocentrum</taxon>
    </lineage>
</organism>